<dbReference type="PANTHER" id="PTHR30069:SF29">
    <property type="entry name" value="HEMOGLOBIN AND HEMOGLOBIN-HAPTOGLOBIN-BINDING PROTEIN 1-RELATED"/>
    <property type="match status" value="1"/>
</dbReference>
<evidence type="ECO:0000256" key="5">
    <source>
        <dbReference type="ARBA" id="ARBA00022692"/>
    </source>
</evidence>
<gene>
    <name evidence="16" type="ORF">A5CBH24_04240</name>
</gene>
<dbReference type="EMBL" id="AP019735">
    <property type="protein sequence ID" value="BBL03111.1"/>
    <property type="molecule type" value="Genomic_DNA"/>
</dbReference>
<dbReference type="SUPFAM" id="SSF49464">
    <property type="entry name" value="Carboxypeptidase regulatory domain-like"/>
    <property type="match status" value="1"/>
</dbReference>
<reference evidence="17" key="1">
    <citation type="submission" date="2019-06" db="EMBL/GenBank/DDBJ databases">
        <title>Alistipes onderdonkii subsp. vulgaris subsp. nov., Alistipes dispar sp. nov. and Alistipes communis sp. nov., isolated from human faeces, and creation of Alistipes onderdonkii subsp. onderdonkii subsp. nov.</title>
        <authorList>
            <person name="Sakamoto M."/>
            <person name="Ikeyama N."/>
            <person name="Ogata Y."/>
            <person name="Suda W."/>
            <person name="Iino T."/>
            <person name="Hattori M."/>
            <person name="Ohkuma M."/>
        </authorList>
    </citation>
    <scope>NUCLEOTIDE SEQUENCE [LARGE SCALE GENOMIC DNA]</scope>
    <source>
        <strain evidence="17">5CBH24</strain>
    </source>
</reference>
<protein>
    <submittedName>
        <fullName evidence="16">SusC/RagA family TonB-linked outer membrane protein</fullName>
    </submittedName>
</protein>
<sequence length="1110" mass="123975">MKNLYNIRKSLWILFCCMSLLAANGIPATLHAQERKRLTVEMTDAPILDVLKAIEAQSELSFFYNNNLIDPTLRITVSKRDAPIPEVLNRVFAGTPYAYRIVDKQVLISKKEDAPKPDKPLKIQGRVIDSKGGPIVGATVVNMRTLQGTVTDSDGRFELTVSALTEELTFNYIGFKTKVLPASNAEEVRLEEATVLEDVVVVGYGTVKRVNLTGSVATIDMREKANQPITNTAQAMYNTPGVWINQNNAKPGADGGTIRIRGVNTLSSANPLVLLDGVEYDINEINPADIESISVLKDASAAIYGSKASNGVILITTKKGVKGAPVINYRANFGVQYATYLPDPIDDPILYMRLRNQAEINSGKAPSGVSYSEAVIKEYQEGMKTNPDVYPATNWFDICLKPAFVHQHDLRISGGTERLDYSMAVGYMKQDGVFIANDWADRISMDLKLGIQLNKYIKVGGSLYGNMRHYTEPGYGTNKVMDAMMRAIPIMSDYHKNGIYGSSWIATPGRGNYENPRMIIEQGSIDRRVQQLLAKAFVKLTLPYGITYDANFSFRKRDTRSKDHVPAMYTMNPKTEEVRNYNSAVPRVKDWDAWATGSFFTQTLGWEGNFRDEHHIGVMVGQDYQEFYNDNFQAYKEGFYDNYHTDLNSASGQVNAQATGASSREKLVSVFGRLSYDYKQRYLVSAVFRYDGSSRLAPDHRWAFFPSVSLAWRIDQENFMKNAEFIDQLKPRFSWGKMGNQAVSLYSYLSSVNTSGYDYSFDGTKYGGAAISALADNTITWEETTSYDAGIDFSAFGNRVLFSADWFLKRTEGILRTVNLPSQVGDLSGPKSNVGVVDNKGIELSLTLRDSWGDFSAGISGNFSYTRNEIVDLNGETEINGRLICKEGYPINSWYLLETDGVFQNQSEIDNAQAVYGNRANLRPGYVKYVNQNNDNTIDGNDRVIAGNTIPRFAYGFNLNFGWKGFAVEAQFQGVGDVSVYPSSNMAFGLYNGAGLTKQWVRDSWSATNRNTEYPLLTTYPEAGENFQNSTLWLQDASYLRLKNIQLSYTFPKQLVGRIGIKGLQVYVSGQNLVTFSDFKIWDPEISISQVNLFSYPILKTISFGINLTL</sequence>
<keyword evidence="2 12" id="KW-0813">Transport</keyword>
<keyword evidence="8 13" id="KW-0798">TonB box</keyword>
<dbReference type="InterPro" id="IPR037066">
    <property type="entry name" value="Plug_dom_sf"/>
</dbReference>
<comment type="similarity">
    <text evidence="12 13">Belongs to the TonB-dependent receptor family.</text>
</comment>
<dbReference type="InterPro" id="IPR036942">
    <property type="entry name" value="Beta-barrel_TonB_sf"/>
</dbReference>
<dbReference type="InterPro" id="IPR039426">
    <property type="entry name" value="TonB-dep_rcpt-like"/>
</dbReference>
<dbReference type="KEGG" id="acou:A5CBH24_04240"/>
<evidence type="ECO:0000256" key="4">
    <source>
        <dbReference type="ARBA" id="ARBA00022496"/>
    </source>
</evidence>
<evidence type="ECO:0000256" key="1">
    <source>
        <dbReference type="ARBA" id="ARBA00004571"/>
    </source>
</evidence>
<dbReference type="Pfam" id="PF00593">
    <property type="entry name" value="TonB_dep_Rec_b-barrel"/>
    <property type="match status" value="1"/>
</dbReference>
<proteinExistence type="inferred from homology"/>
<dbReference type="Gene3D" id="2.60.40.1120">
    <property type="entry name" value="Carboxypeptidase-like, regulatory domain"/>
    <property type="match status" value="1"/>
</dbReference>
<dbReference type="AlphaFoldDB" id="A0A4Y1WPS1"/>
<feature type="signal peptide" evidence="14">
    <location>
        <begin position="1"/>
        <end position="22"/>
    </location>
</feature>
<keyword evidence="10" id="KW-0675">Receptor</keyword>
<comment type="subcellular location">
    <subcellularLocation>
        <location evidence="1 12">Cell outer membrane</location>
        <topology evidence="1 12">Multi-pass membrane protein</topology>
    </subcellularLocation>
</comment>
<evidence type="ECO:0000256" key="14">
    <source>
        <dbReference type="SAM" id="SignalP"/>
    </source>
</evidence>
<keyword evidence="9 12" id="KW-0472">Membrane</keyword>
<evidence type="ECO:0000313" key="16">
    <source>
        <dbReference type="EMBL" id="BBL03111.1"/>
    </source>
</evidence>
<keyword evidence="4" id="KW-0410">Iron transport</keyword>
<keyword evidence="4" id="KW-0406">Ion transport</keyword>
<dbReference type="Gene3D" id="2.170.130.10">
    <property type="entry name" value="TonB-dependent receptor, plug domain"/>
    <property type="match status" value="1"/>
</dbReference>
<dbReference type="InterPro" id="IPR023996">
    <property type="entry name" value="TonB-dep_OMP_SusC/RagA"/>
</dbReference>
<keyword evidence="6 14" id="KW-0732">Signal</keyword>
<evidence type="ECO:0000256" key="10">
    <source>
        <dbReference type="ARBA" id="ARBA00023170"/>
    </source>
</evidence>
<evidence type="ECO:0000256" key="7">
    <source>
        <dbReference type="ARBA" id="ARBA00023004"/>
    </source>
</evidence>
<evidence type="ECO:0000256" key="11">
    <source>
        <dbReference type="ARBA" id="ARBA00023237"/>
    </source>
</evidence>
<evidence type="ECO:0000259" key="15">
    <source>
        <dbReference type="SMART" id="SM00965"/>
    </source>
</evidence>
<dbReference type="SUPFAM" id="SSF56935">
    <property type="entry name" value="Porins"/>
    <property type="match status" value="1"/>
</dbReference>
<dbReference type="GO" id="GO:0044718">
    <property type="term" value="P:siderophore transmembrane transport"/>
    <property type="evidence" value="ECO:0007669"/>
    <property type="project" value="TreeGrafter"/>
</dbReference>
<evidence type="ECO:0000256" key="12">
    <source>
        <dbReference type="PROSITE-ProRule" id="PRU01360"/>
    </source>
</evidence>
<evidence type="ECO:0000256" key="3">
    <source>
        <dbReference type="ARBA" id="ARBA00022452"/>
    </source>
</evidence>
<keyword evidence="3 12" id="KW-1134">Transmembrane beta strand</keyword>
<evidence type="ECO:0000256" key="8">
    <source>
        <dbReference type="ARBA" id="ARBA00023077"/>
    </source>
</evidence>
<dbReference type="GO" id="GO:0015344">
    <property type="term" value="F:siderophore uptake transmembrane transporter activity"/>
    <property type="evidence" value="ECO:0007669"/>
    <property type="project" value="TreeGrafter"/>
</dbReference>
<keyword evidence="5 12" id="KW-0812">Transmembrane</keyword>
<dbReference type="InterPro" id="IPR023997">
    <property type="entry name" value="TonB-dep_OMP_SusC/RagA_CS"/>
</dbReference>
<dbReference type="NCBIfam" id="TIGR04056">
    <property type="entry name" value="OMP_RagA_SusC"/>
    <property type="match status" value="1"/>
</dbReference>
<dbReference type="InterPro" id="IPR011662">
    <property type="entry name" value="Secretin/TonB_short_N"/>
</dbReference>
<dbReference type="OrthoDB" id="9768177at2"/>
<dbReference type="Pfam" id="PF13715">
    <property type="entry name" value="CarbopepD_reg_2"/>
    <property type="match status" value="1"/>
</dbReference>
<evidence type="ECO:0000256" key="2">
    <source>
        <dbReference type="ARBA" id="ARBA00022448"/>
    </source>
</evidence>
<accession>A0A4Y1WPS1</accession>
<dbReference type="Pfam" id="PF07715">
    <property type="entry name" value="Plug"/>
    <property type="match status" value="1"/>
</dbReference>
<dbReference type="GO" id="GO:0009279">
    <property type="term" value="C:cell outer membrane"/>
    <property type="evidence" value="ECO:0007669"/>
    <property type="project" value="UniProtKB-SubCell"/>
</dbReference>
<dbReference type="Gene3D" id="2.40.170.20">
    <property type="entry name" value="TonB-dependent receptor, beta-barrel domain"/>
    <property type="match status" value="1"/>
</dbReference>
<feature type="domain" description="Secretin/TonB short N-terminal" evidence="15">
    <location>
        <begin position="60"/>
        <end position="111"/>
    </location>
</feature>
<dbReference type="InterPro" id="IPR012910">
    <property type="entry name" value="Plug_dom"/>
</dbReference>
<feature type="chain" id="PRO_5021446438" evidence="14">
    <location>
        <begin position="23"/>
        <end position="1110"/>
    </location>
</feature>
<dbReference type="InterPro" id="IPR008969">
    <property type="entry name" value="CarboxyPept-like_regulatory"/>
</dbReference>
<dbReference type="Pfam" id="PF07660">
    <property type="entry name" value="STN"/>
    <property type="match status" value="1"/>
</dbReference>
<dbReference type="NCBIfam" id="TIGR04057">
    <property type="entry name" value="SusC_RagA_signa"/>
    <property type="match status" value="1"/>
</dbReference>
<name>A0A4Y1WPS1_9BACT</name>
<keyword evidence="11 12" id="KW-0998">Cell outer membrane</keyword>
<keyword evidence="7" id="KW-0408">Iron</keyword>
<keyword evidence="17" id="KW-1185">Reference proteome</keyword>
<dbReference type="PROSITE" id="PS52016">
    <property type="entry name" value="TONB_DEPENDENT_REC_3"/>
    <property type="match status" value="1"/>
</dbReference>
<dbReference type="PANTHER" id="PTHR30069">
    <property type="entry name" value="TONB-DEPENDENT OUTER MEMBRANE RECEPTOR"/>
    <property type="match status" value="1"/>
</dbReference>
<evidence type="ECO:0000256" key="13">
    <source>
        <dbReference type="RuleBase" id="RU003357"/>
    </source>
</evidence>
<dbReference type="SMART" id="SM00965">
    <property type="entry name" value="STN"/>
    <property type="match status" value="1"/>
</dbReference>
<evidence type="ECO:0000313" key="17">
    <source>
        <dbReference type="Proteomes" id="UP000318946"/>
    </source>
</evidence>
<dbReference type="InterPro" id="IPR000531">
    <property type="entry name" value="Beta-barrel_TonB"/>
</dbReference>
<evidence type="ECO:0000256" key="6">
    <source>
        <dbReference type="ARBA" id="ARBA00022729"/>
    </source>
</evidence>
<dbReference type="GeneID" id="78341142"/>
<evidence type="ECO:0000256" key="9">
    <source>
        <dbReference type="ARBA" id="ARBA00023136"/>
    </source>
</evidence>
<dbReference type="Proteomes" id="UP000318946">
    <property type="component" value="Chromosome"/>
</dbReference>
<dbReference type="RefSeq" id="WP_141412049.1">
    <property type="nucleotide sequence ID" value="NZ_AP019735.1"/>
</dbReference>
<organism evidence="16 17">
    <name type="scientific">Alistipes communis</name>
    <dbReference type="NCBI Taxonomy" id="2585118"/>
    <lineage>
        <taxon>Bacteria</taxon>
        <taxon>Pseudomonadati</taxon>
        <taxon>Bacteroidota</taxon>
        <taxon>Bacteroidia</taxon>
        <taxon>Bacteroidales</taxon>
        <taxon>Rikenellaceae</taxon>
        <taxon>Alistipes</taxon>
    </lineage>
</organism>